<dbReference type="InterPro" id="IPR016024">
    <property type="entry name" value="ARM-type_fold"/>
</dbReference>
<evidence type="ECO:0000259" key="3">
    <source>
        <dbReference type="Pfam" id="PF25598"/>
    </source>
</evidence>
<dbReference type="InterPro" id="IPR000225">
    <property type="entry name" value="Armadillo"/>
</dbReference>
<dbReference type="Gene3D" id="1.25.10.10">
    <property type="entry name" value="Leucine-rich Repeat Variant"/>
    <property type="match status" value="2"/>
</dbReference>
<protein>
    <recommendedName>
        <fullName evidence="3">U-box domain-containing protein</fullName>
    </recommendedName>
</protein>
<reference evidence="4 5" key="1">
    <citation type="journal article" date="2014" name="Agronomy (Basel)">
        <title>A Draft Genome Sequence for Ensete ventricosum, the Drought-Tolerant Tree Against Hunger.</title>
        <authorList>
            <person name="Harrison J."/>
            <person name="Moore K.A."/>
            <person name="Paszkiewicz K."/>
            <person name="Jones T."/>
            <person name="Grant M."/>
            <person name="Ambacheew D."/>
            <person name="Muzemil S."/>
            <person name="Studholme D.J."/>
        </authorList>
    </citation>
    <scope>NUCLEOTIDE SEQUENCE [LARGE SCALE GENOMIC DNA]</scope>
</reference>
<evidence type="ECO:0000313" key="5">
    <source>
        <dbReference type="Proteomes" id="UP000287651"/>
    </source>
</evidence>
<feature type="repeat" description="ARM" evidence="2">
    <location>
        <begin position="221"/>
        <end position="263"/>
    </location>
</feature>
<dbReference type="FunFam" id="1.25.10.10:FF:000418">
    <property type="entry name" value="U-box domain-containing protein 4"/>
    <property type="match status" value="1"/>
</dbReference>
<dbReference type="SUPFAM" id="SSF48371">
    <property type="entry name" value="ARM repeat"/>
    <property type="match status" value="1"/>
</dbReference>
<dbReference type="Proteomes" id="UP000287651">
    <property type="component" value="Unassembled WGS sequence"/>
</dbReference>
<dbReference type="PANTHER" id="PTHR23315:SF346">
    <property type="entry name" value="(WILD MALAYSIAN BANANA) HYPOTHETICAL PROTEIN"/>
    <property type="match status" value="1"/>
</dbReference>
<organism evidence="4 5">
    <name type="scientific">Ensete ventricosum</name>
    <name type="common">Abyssinian banana</name>
    <name type="synonym">Musa ensete</name>
    <dbReference type="NCBI Taxonomy" id="4639"/>
    <lineage>
        <taxon>Eukaryota</taxon>
        <taxon>Viridiplantae</taxon>
        <taxon>Streptophyta</taxon>
        <taxon>Embryophyta</taxon>
        <taxon>Tracheophyta</taxon>
        <taxon>Spermatophyta</taxon>
        <taxon>Magnoliopsida</taxon>
        <taxon>Liliopsida</taxon>
        <taxon>Zingiberales</taxon>
        <taxon>Musaceae</taxon>
        <taxon>Ensete</taxon>
    </lineage>
</organism>
<dbReference type="AlphaFoldDB" id="A0A426XUU8"/>
<name>A0A426XUU8_ENSVE</name>
<dbReference type="InterPro" id="IPR011989">
    <property type="entry name" value="ARM-like"/>
</dbReference>
<gene>
    <name evidence="4" type="ORF">B296_00003018</name>
</gene>
<feature type="domain" description="U-box" evidence="3">
    <location>
        <begin position="195"/>
        <end position="448"/>
    </location>
</feature>
<keyword evidence="1" id="KW-0833">Ubl conjugation pathway</keyword>
<sequence>MHQKQKEREGVEYLLTVRPGANVAGLLTTAVTVNRRHAPSTGKGRCRVRSRLPSITCLARDLPLADGVPFRGLPLSEARHPPTKTFGVPFRWSSIEMDREEVESNLIEMEMEIPASYRYMGRSYSDGGDSSGAFSDCNSDRSGEFPSYGSPSSSSYSSGGGGLQRLLVACSADYSDEVVRGFISDLETPSAPVESQRRAAMELRLLAKHNPENRLRMAAAGAVGPLVALLYHSDPQLQEHGVTAILNISLCDENKTLIAAAGATRPLVHALRTGTPAARENAACALLRLAQLDDLRAAIGRSGAIPPLVTLLETGGPRGKKDAATALFTLLASRDNKIRAVEAGIVRPLLDLMADPESGMVDKAAYVLHAVVELPEGRAAAVEEYGIPVLVEMVETGTARQKEIAVRSLLEICRESAAYRKMVAQEGAVPPLVALSQSATRKAKEKVTSPPPFALALPLPPPTAACLADVSPAHSLFKYYVYSPKIWRHN</sequence>
<dbReference type="SMART" id="SM00185">
    <property type="entry name" value="ARM"/>
    <property type="match status" value="5"/>
</dbReference>
<comment type="caution">
    <text evidence="4">The sequence shown here is derived from an EMBL/GenBank/DDBJ whole genome shotgun (WGS) entry which is preliminary data.</text>
</comment>
<evidence type="ECO:0000313" key="4">
    <source>
        <dbReference type="EMBL" id="RRT43287.1"/>
    </source>
</evidence>
<evidence type="ECO:0000256" key="1">
    <source>
        <dbReference type="ARBA" id="ARBA00022786"/>
    </source>
</evidence>
<dbReference type="PANTHER" id="PTHR23315">
    <property type="entry name" value="U BOX DOMAIN-CONTAINING"/>
    <property type="match status" value="1"/>
</dbReference>
<accession>A0A426XUU8</accession>
<dbReference type="PROSITE" id="PS50176">
    <property type="entry name" value="ARM_REPEAT"/>
    <property type="match status" value="1"/>
</dbReference>
<dbReference type="Pfam" id="PF25598">
    <property type="entry name" value="ARM_PUB"/>
    <property type="match status" value="1"/>
</dbReference>
<evidence type="ECO:0000256" key="2">
    <source>
        <dbReference type="PROSITE-ProRule" id="PRU00259"/>
    </source>
</evidence>
<dbReference type="InterPro" id="IPR058678">
    <property type="entry name" value="ARM_PUB"/>
</dbReference>
<proteinExistence type="predicted"/>
<dbReference type="EMBL" id="AMZH03017260">
    <property type="protein sequence ID" value="RRT43287.1"/>
    <property type="molecule type" value="Genomic_DNA"/>
</dbReference>